<protein>
    <submittedName>
        <fullName evidence="5">Putative riboflavin-specific deaminase</fullName>
    </submittedName>
</protein>
<keyword evidence="3" id="KW-0560">Oxidoreductase</keyword>
<evidence type="ECO:0000256" key="1">
    <source>
        <dbReference type="ARBA" id="ARBA00005104"/>
    </source>
</evidence>
<dbReference type="InterPro" id="IPR002734">
    <property type="entry name" value="RibDG_C"/>
</dbReference>
<organism evidence="5 6">
    <name type="scientific">Nocardia nova SH22a</name>
    <dbReference type="NCBI Taxonomy" id="1415166"/>
    <lineage>
        <taxon>Bacteria</taxon>
        <taxon>Bacillati</taxon>
        <taxon>Actinomycetota</taxon>
        <taxon>Actinomycetes</taxon>
        <taxon>Mycobacteriales</taxon>
        <taxon>Nocardiaceae</taxon>
        <taxon>Nocardia</taxon>
    </lineage>
</organism>
<dbReference type="Proteomes" id="UP000019150">
    <property type="component" value="Chromosome"/>
</dbReference>
<gene>
    <name evidence="5" type="ORF">NONO_c33280</name>
</gene>
<dbReference type="HOGENOM" id="CLU_036590_4_1_11"/>
<dbReference type="AlphaFoldDB" id="W5TFI2"/>
<dbReference type="PANTHER" id="PTHR38011:SF7">
    <property type="entry name" value="2,5-DIAMINO-6-RIBOSYLAMINO-4(3H)-PYRIMIDINONE 5'-PHOSPHATE REDUCTASE"/>
    <property type="match status" value="1"/>
</dbReference>
<accession>W5TFI2</accession>
<dbReference type="Pfam" id="PF01872">
    <property type="entry name" value="RibD_C"/>
    <property type="match status" value="1"/>
</dbReference>
<evidence type="ECO:0000313" key="6">
    <source>
        <dbReference type="Proteomes" id="UP000019150"/>
    </source>
</evidence>
<dbReference type="SUPFAM" id="SSF53597">
    <property type="entry name" value="Dihydrofolate reductase-like"/>
    <property type="match status" value="1"/>
</dbReference>
<dbReference type="Gene3D" id="3.40.430.10">
    <property type="entry name" value="Dihydrofolate Reductase, subunit A"/>
    <property type="match status" value="1"/>
</dbReference>
<dbReference type="PANTHER" id="PTHR38011">
    <property type="entry name" value="DIHYDROFOLATE REDUCTASE FAMILY PROTEIN (AFU_ORTHOLOGUE AFUA_8G06820)"/>
    <property type="match status" value="1"/>
</dbReference>
<evidence type="ECO:0000313" key="5">
    <source>
        <dbReference type="EMBL" id="AHH18115.1"/>
    </source>
</evidence>
<dbReference type="PATRIC" id="fig|1415166.3.peg.3416"/>
<evidence type="ECO:0000256" key="2">
    <source>
        <dbReference type="ARBA" id="ARBA00022857"/>
    </source>
</evidence>
<sequence>MEGNIVPRPYVVLSVAASVDGYIDDTIPERLYLSNEADFDRVEVVRTECDAILIGAETLRRDNPRLIIKSPERLAARAAAGKPAHLQKIVVTGSGNLDPAAHFWHYGVEDRIPLVYTTDTGAENLRDRLGELATVVSLGEAVDFGAMLDDLGARDIDRLMIEGGTSIHTAILAAGLADELHLAVAPLLIGQADAPRFVNPAEFPGGPRRRMQLADVTQIGDVTLLRYFPKNESDDN</sequence>
<keyword evidence="6" id="KW-1185">Reference proteome</keyword>
<dbReference type="KEGG" id="nno:NONO_c33280"/>
<keyword evidence="2" id="KW-0521">NADP</keyword>
<dbReference type="EMBL" id="CP006850">
    <property type="protein sequence ID" value="AHH18115.1"/>
    <property type="molecule type" value="Genomic_DNA"/>
</dbReference>
<dbReference type="eggNOG" id="COG1985">
    <property type="taxonomic scope" value="Bacteria"/>
</dbReference>
<evidence type="ECO:0000259" key="4">
    <source>
        <dbReference type="Pfam" id="PF01872"/>
    </source>
</evidence>
<dbReference type="STRING" id="1415166.NONO_c33280"/>
<evidence type="ECO:0000256" key="3">
    <source>
        <dbReference type="ARBA" id="ARBA00023002"/>
    </source>
</evidence>
<proteinExistence type="predicted"/>
<dbReference type="GO" id="GO:0009231">
    <property type="term" value="P:riboflavin biosynthetic process"/>
    <property type="evidence" value="ECO:0007669"/>
    <property type="project" value="InterPro"/>
</dbReference>
<feature type="domain" description="Bacterial bifunctional deaminase-reductase C-terminal" evidence="4">
    <location>
        <begin position="9"/>
        <end position="224"/>
    </location>
</feature>
<dbReference type="GO" id="GO:0008703">
    <property type="term" value="F:5-amino-6-(5-phosphoribosylamino)uracil reductase activity"/>
    <property type="evidence" value="ECO:0007669"/>
    <property type="project" value="InterPro"/>
</dbReference>
<dbReference type="InterPro" id="IPR024072">
    <property type="entry name" value="DHFR-like_dom_sf"/>
</dbReference>
<name>W5TFI2_9NOCA</name>
<comment type="pathway">
    <text evidence="1">Cofactor biosynthesis; riboflavin biosynthesis.</text>
</comment>
<reference evidence="5 6" key="1">
    <citation type="journal article" date="2014" name="Appl. Environ. Microbiol.">
        <title>Insights into the Microbial Degradation of Rubber and Gutta-Percha by Analysis of the Complete Genome of Nocardia nova SH22a.</title>
        <authorList>
            <person name="Luo Q."/>
            <person name="Hiessl S."/>
            <person name="Poehlein A."/>
            <person name="Daniel R."/>
            <person name="Steinbuchel A."/>
        </authorList>
    </citation>
    <scope>NUCLEOTIDE SEQUENCE [LARGE SCALE GENOMIC DNA]</scope>
    <source>
        <strain evidence="5">SH22a</strain>
    </source>
</reference>
<dbReference type="InterPro" id="IPR050765">
    <property type="entry name" value="Riboflavin_Biosynth_HTPR"/>
</dbReference>